<gene>
    <name evidence="6" type="ORF">HNR45_001304</name>
</gene>
<dbReference type="RefSeq" id="WP_159822545.1">
    <property type="nucleotide sequence ID" value="NZ_CABWNB010000002.1"/>
</dbReference>
<dbReference type="Proteomes" id="UP000591941">
    <property type="component" value="Unassembled WGS sequence"/>
</dbReference>
<reference evidence="6 7" key="1">
    <citation type="submission" date="2020-08" db="EMBL/GenBank/DDBJ databases">
        <title>Genomic Encyclopedia of Type Strains, Phase IV (KMG-IV): sequencing the most valuable type-strain genomes for metagenomic binning, comparative biology and taxonomic classification.</title>
        <authorList>
            <person name="Goeker M."/>
        </authorList>
    </citation>
    <scope>NUCLEOTIDE SEQUENCE [LARGE SCALE GENOMIC DNA]</scope>
    <source>
        <strain evidence="6 7">DSM 21255</strain>
    </source>
</reference>
<evidence type="ECO:0000256" key="4">
    <source>
        <dbReference type="SAM" id="Coils"/>
    </source>
</evidence>
<evidence type="ECO:0000256" key="1">
    <source>
        <dbReference type="ARBA" id="ARBA00004328"/>
    </source>
</evidence>
<dbReference type="EMBL" id="JACHHI010000006">
    <property type="protein sequence ID" value="MBB6478234.1"/>
    <property type="molecule type" value="Genomic_DNA"/>
</dbReference>
<keyword evidence="3" id="KW-0231">Viral genome packaging</keyword>
<comment type="caution">
    <text evidence="6">The sequence shown here is derived from an EMBL/GenBank/DDBJ whole genome shotgun (WGS) entry which is preliminary data.</text>
</comment>
<evidence type="ECO:0000313" key="6">
    <source>
        <dbReference type="EMBL" id="MBB6478234.1"/>
    </source>
</evidence>
<accession>A0A841QZY6</accession>
<evidence type="ECO:0000256" key="3">
    <source>
        <dbReference type="ARBA" id="ARBA00023219"/>
    </source>
</evidence>
<name>A0A841QZY6_9FIRM</name>
<feature type="region of interest" description="Disordered" evidence="5">
    <location>
        <begin position="1"/>
        <end position="20"/>
    </location>
</feature>
<protein>
    <recommendedName>
        <fullName evidence="8">Phage tail protein</fullName>
    </recommendedName>
</protein>
<dbReference type="GeneID" id="93486559"/>
<feature type="coiled-coil region" evidence="4">
    <location>
        <begin position="340"/>
        <end position="367"/>
    </location>
</feature>
<evidence type="ECO:0000313" key="7">
    <source>
        <dbReference type="Proteomes" id="UP000591941"/>
    </source>
</evidence>
<proteinExistence type="predicted"/>
<organism evidence="6 7">
    <name type="scientific">Negativicoccus succinicivorans</name>
    <dbReference type="NCBI Taxonomy" id="620903"/>
    <lineage>
        <taxon>Bacteria</taxon>
        <taxon>Bacillati</taxon>
        <taxon>Bacillota</taxon>
        <taxon>Negativicutes</taxon>
        <taxon>Veillonellales</taxon>
        <taxon>Veillonellaceae</taxon>
        <taxon>Negativicoccus</taxon>
    </lineage>
</organism>
<dbReference type="Pfam" id="PF12236">
    <property type="entry name" value="Head-tail_con"/>
    <property type="match status" value="1"/>
</dbReference>
<evidence type="ECO:0000256" key="5">
    <source>
        <dbReference type="SAM" id="MobiDB-lite"/>
    </source>
</evidence>
<comment type="subcellular location">
    <subcellularLocation>
        <location evidence="1">Virion</location>
    </subcellularLocation>
</comment>
<evidence type="ECO:0008006" key="8">
    <source>
        <dbReference type="Google" id="ProtNLM"/>
    </source>
</evidence>
<keyword evidence="7" id="KW-1185">Reference proteome</keyword>
<keyword evidence="2" id="KW-1188">Viral release from host cell</keyword>
<sequence>METILARSPTAKYKGQKRPAREKAQKRFDRLFRKREPYVKWWRAIRKYELPFHGDFEENKARGESEEIYNSTARDAAAIFAGGVMSGLTPPSRQWFKLALAGKDTPKEAGIILDERQAIMQNVLARSNFYHAVYSCYHDLPFGQAPLGIFSAADGVHFMHYPIGSYALDTDATGRVNTFARKVRMTAAQIIEQFGEENAPQSVRDAAKNKSDRVFVVCWLVEPNTERRGGRLGPQSMPYRSLYWVEGSPTDEYLALGGMEEWPVPVARYQVIGLEPYAKGAGWYALADSKMLQVMERDILTAIEMGIKPPMQTSGATMPSVNMFPGGVTVNAVADGVRPLFDVQLNVQAVQAKIEQTEQKVRRAYAADLFLMLDQIERGQMTAREIMERTQEKLQQLGPVVERLQYEFLNPTLERVYGILDRGGVFPPLPPELAEQLGEEEVRIEYISPLAQAQKMSGLINIEQTLAFAGQVAQMFPEVLTKIDAMAMLDVYHDNIGAPAAMLRSTEEAQQIIAQQQEAQQQEEAQAAQMASIQQAAPLAQAAKNLTDAANDGNPAIREWLGMPNAGGGAP</sequence>
<evidence type="ECO:0000256" key="2">
    <source>
        <dbReference type="ARBA" id="ARBA00022612"/>
    </source>
</evidence>
<keyword evidence="4" id="KW-0175">Coiled coil</keyword>
<dbReference type="InterPro" id="IPR020991">
    <property type="entry name" value="Connector_podovirus"/>
</dbReference>
<dbReference type="AlphaFoldDB" id="A0A841QZY6"/>
<dbReference type="OrthoDB" id="1666403at2"/>